<reference evidence="7 8" key="1">
    <citation type="submission" date="2017-02" db="EMBL/GenBank/DDBJ databases">
        <authorList>
            <person name="Peterson S.W."/>
        </authorList>
    </citation>
    <scope>NUCLEOTIDE SEQUENCE [LARGE SCALE GENOMIC DNA]</scope>
    <source>
        <strain evidence="7">Psychrobacter_piechaudii</strain>
    </source>
</reference>
<dbReference type="EC" id="2.4.1.-" evidence="7"/>
<gene>
    <name evidence="7" type="ORF">A1232T_01719</name>
</gene>
<evidence type="ECO:0000313" key="8">
    <source>
        <dbReference type="Proteomes" id="UP000188357"/>
    </source>
</evidence>
<accession>A0A1R4GW30</accession>
<evidence type="ECO:0000259" key="6">
    <source>
        <dbReference type="Pfam" id="PF00535"/>
    </source>
</evidence>
<dbReference type="Proteomes" id="UP000188357">
    <property type="component" value="Unassembled WGS sequence"/>
</dbReference>
<organism evidence="7 8">
    <name type="scientific">Psychrobacter piechaudii</name>
    <dbReference type="NCBI Taxonomy" id="1945521"/>
    <lineage>
        <taxon>Bacteria</taxon>
        <taxon>Pseudomonadati</taxon>
        <taxon>Pseudomonadota</taxon>
        <taxon>Gammaproteobacteria</taxon>
        <taxon>Moraxellales</taxon>
        <taxon>Moraxellaceae</taxon>
        <taxon>Psychrobacter</taxon>
    </lineage>
</organism>
<evidence type="ECO:0000256" key="4">
    <source>
        <dbReference type="ARBA" id="ARBA00022679"/>
    </source>
</evidence>
<dbReference type="PANTHER" id="PTHR43646">
    <property type="entry name" value="GLYCOSYLTRANSFERASE"/>
    <property type="match status" value="1"/>
</dbReference>
<dbReference type="GO" id="GO:0005886">
    <property type="term" value="C:plasma membrane"/>
    <property type="evidence" value="ECO:0007669"/>
    <property type="project" value="UniProtKB-SubCell"/>
</dbReference>
<dbReference type="OrthoDB" id="9801954at2"/>
<dbReference type="RefSeq" id="WP_077451430.1">
    <property type="nucleotide sequence ID" value="NZ_FUGE01000167.1"/>
</dbReference>
<dbReference type="AlphaFoldDB" id="A0A1R4GW30"/>
<evidence type="ECO:0000256" key="5">
    <source>
        <dbReference type="ARBA" id="ARBA00023136"/>
    </source>
</evidence>
<dbReference type="EMBL" id="FUGE01000167">
    <property type="protein sequence ID" value="SJM72409.1"/>
    <property type="molecule type" value="Genomic_DNA"/>
</dbReference>
<proteinExistence type="predicted"/>
<dbReference type="GO" id="GO:0016757">
    <property type="term" value="F:glycosyltransferase activity"/>
    <property type="evidence" value="ECO:0007669"/>
    <property type="project" value="UniProtKB-KW"/>
</dbReference>
<evidence type="ECO:0000256" key="3">
    <source>
        <dbReference type="ARBA" id="ARBA00022676"/>
    </source>
</evidence>
<dbReference type="PANTHER" id="PTHR43646:SF2">
    <property type="entry name" value="GLYCOSYLTRANSFERASE 2-LIKE DOMAIN-CONTAINING PROTEIN"/>
    <property type="match status" value="1"/>
</dbReference>
<dbReference type="Gene3D" id="3.90.550.10">
    <property type="entry name" value="Spore Coat Polysaccharide Biosynthesis Protein SpsA, Chain A"/>
    <property type="match status" value="1"/>
</dbReference>
<keyword evidence="3 7" id="KW-0328">Glycosyltransferase</keyword>
<dbReference type="InterPro" id="IPR029044">
    <property type="entry name" value="Nucleotide-diphossugar_trans"/>
</dbReference>
<evidence type="ECO:0000256" key="2">
    <source>
        <dbReference type="ARBA" id="ARBA00022475"/>
    </source>
</evidence>
<comment type="subcellular location">
    <subcellularLocation>
        <location evidence="1">Cell membrane</location>
    </subcellularLocation>
</comment>
<dbReference type="Pfam" id="PF00535">
    <property type="entry name" value="Glycos_transf_2"/>
    <property type="match status" value="1"/>
</dbReference>
<dbReference type="SUPFAM" id="SSF53448">
    <property type="entry name" value="Nucleotide-diphospho-sugar transferases"/>
    <property type="match status" value="1"/>
</dbReference>
<name>A0A1R4GW30_9GAMM</name>
<keyword evidence="2" id="KW-1003">Cell membrane</keyword>
<protein>
    <submittedName>
        <fullName evidence="7">PGL/p-HBAD biosynthesis glycosyltransferase/MT3031</fullName>
        <ecNumber evidence="7">2.4.1.-</ecNumber>
    </submittedName>
</protein>
<dbReference type="STRING" id="1945521.A1232T_01719"/>
<keyword evidence="8" id="KW-1185">Reference proteome</keyword>
<evidence type="ECO:0000313" key="7">
    <source>
        <dbReference type="EMBL" id="SJM72409.1"/>
    </source>
</evidence>
<sequence>MSSLSIIIITLNEAERIGGLLDDLVQQTHQDFELIVVDSNSEDETCAIVHSYAPLLPSLHVERMQQRGVCLGRNTGASLAQHQRLLFLDADVRLPPNFIQKALQQLTTKQLEVAGFYLSPKGLPKRYILGYKLFNMGIGLTQYVFPTAIGACLFSTKSLHNTINGFDISVTLCEDCDYVNRASRHTKFRMLPLGFTFDPRRLKQDGILKTGGKYLYANLHRLLIGEIRNQKIRYDFGHYKSK</sequence>
<keyword evidence="5" id="KW-0472">Membrane</keyword>
<feature type="domain" description="Glycosyltransferase 2-like" evidence="6">
    <location>
        <begin position="5"/>
        <end position="111"/>
    </location>
</feature>
<evidence type="ECO:0000256" key="1">
    <source>
        <dbReference type="ARBA" id="ARBA00004236"/>
    </source>
</evidence>
<dbReference type="InterPro" id="IPR001173">
    <property type="entry name" value="Glyco_trans_2-like"/>
</dbReference>
<keyword evidence="4 7" id="KW-0808">Transferase</keyword>